<gene>
    <name evidence="2" type="ORF">DFR76_103498</name>
</gene>
<evidence type="ECO:0000313" key="2">
    <source>
        <dbReference type="EMBL" id="RDI67427.1"/>
    </source>
</evidence>
<evidence type="ECO:0000259" key="1">
    <source>
        <dbReference type="Pfam" id="PF14534"/>
    </source>
</evidence>
<dbReference type="AlphaFoldDB" id="A0A370I9N7"/>
<sequence>MTAVQHDAPTVSDTSVDRADDIVAIHAIIGRVEAGYNTNDAELMIGDFIDNAVVVNAMGALLTGRTALLESSRAGLAGFLRDEYVTYEPLAVTFLRPDIAFAHKYARATEADGTLIDQEPAMIALYVLVKENGRWWAAARQNTQIPRSA</sequence>
<feature type="domain" description="DUF4440" evidence="1">
    <location>
        <begin position="25"/>
        <end position="136"/>
    </location>
</feature>
<accession>A0A370I9N7</accession>
<dbReference type="InterPro" id="IPR027843">
    <property type="entry name" value="DUF4440"/>
</dbReference>
<dbReference type="Gene3D" id="3.10.450.50">
    <property type="match status" value="1"/>
</dbReference>
<dbReference type="Pfam" id="PF14534">
    <property type="entry name" value="DUF4440"/>
    <property type="match status" value="1"/>
</dbReference>
<keyword evidence="3" id="KW-1185">Reference proteome</keyword>
<dbReference type="STRING" id="1210086.GCA_001613105_04408"/>
<dbReference type="Proteomes" id="UP000254869">
    <property type="component" value="Unassembled WGS sequence"/>
</dbReference>
<dbReference type="InterPro" id="IPR032710">
    <property type="entry name" value="NTF2-like_dom_sf"/>
</dbReference>
<name>A0A370I9N7_9NOCA</name>
<dbReference type="EMBL" id="QQBC01000003">
    <property type="protein sequence ID" value="RDI67427.1"/>
    <property type="molecule type" value="Genomic_DNA"/>
</dbReference>
<proteinExistence type="predicted"/>
<comment type="caution">
    <text evidence="2">The sequence shown here is derived from an EMBL/GenBank/DDBJ whole genome shotgun (WGS) entry which is preliminary data.</text>
</comment>
<reference evidence="2 3" key="1">
    <citation type="submission" date="2018-07" db="EMBL/GenBank/DDBJ databases">
        <title>Genomic Encyclopedia of Type Strains, Phase IV (KMG-IV): sequencing the most valuable type-strain genomes for metagenomic binning, comparative biology and taxonomic classification.</title>
        <authorList>
            <person name="Goeker M."/>
        </authorList>
    </citation>
    <scope>NUCLEOTIDE SEQUENCE [LARGE SCALE GENOMIC DNA]</scope>
    <source>
        <strain evidence="2 3">DSM 44290</strain>
    </source>
</reference>
<dbReference type="NCBIfam" id="TIGR02246">
    <property type="entry name" value="SgcJ/EcaC family oxidoreductase"/>
    <property type="match status" value="1"/>
</dbReference>
<dbReference type="SUPFAM" id="SSF54427">
    <property type="entry name" value="NTF2-like"/>
    <property type="match status" value="1"/>
</dbReference>
<protein>
    <submittedName>
        <fullName evidence="2">Uncharacterized protein (TIGR02246 family)</fullName>
    </submittedName>
</protein>
<evidence type="ECO:0000313" key="3">
    <source>
        <dbReference type="Proteomes" id="UP000254869"/>
    </source>
</evidence>
<dbReference type="InterPro" id="IPR011944">
    <property type="entry name" value="Steroid_delta5-4_isomerase"/>
</dbReference>
<organism evidence="2 3">
    <name type="scientific">Nocardia pseudobrasiliensis</name>
    <dbReference type="NCBI Taxonomy" id="45979"/>
    <lineage>
        <taxon>Bacteria</taxon>
        <taxon>Bacillati</taxon>
        <taxon>Actinomycetota</taxon>
        <taxon>Actinomycetes</taxon>
        <taxon>Mycobacteriales</taxon>
        <taxon>Nocardiaceae</taxon>
        <taxon>Nocardia</taxon>
    </lineage>
</organism>
<dbReference type="RefSeq" id="WP_068000624.1">
    <property type="nucleotide sequence ID" value="NZ_QQBC01000003.1"/>
</dbReference>